<dbReference type="Pfam" id="PF00263">
    <property type="entry name" value="Secretin"/>
    <property type="match status" value="1"/>
</dbReference>
<dbReference type="InterPro" id="IPR004846">
    <property type="entry name" value="T2SS/T3SS_dom"/>
</dbReference>
<evidence type="ECO:0000256" key="2">
    <source>
        <dbReference type="SAM" id="MobiDB-lite"/>
    </source>
</evidence>
<evidence type="ECO:0000256" key="1">
    <source>
        <dbReference type="RuleBase" id="RU004003"/>
    </source>
</evidence>
<feature type="compositionally biased region" description="Low complexity" evidence="2">
    <location>
        <begin position="1"/>
        <end position="11"/>
    </location>
</feature>
<sequence>MSGSVAAQAPAAPQPVAPQVVPTTPAPTVGTMPSAPQLRPAPVPLPIVVEAGSGRLVQLPAPAASVMAADPRIARVQPASPTSLFVMAVAPGRTTIIATSEDGSPVAEYDVTVRPGRGVLAPQPPQPGPLEQIFGRDRRDAAPLNPAAVESAIRRSLRGMSGVRVRAAGPNTLVLNGTVANAADSQRAEAIARSFAGDDREVINNLELLSSIQVNVRVRVAEISRDITRGLGFNWQAFGQIGEFAIGLRTGQSAGRALDAILRPGVDPSLTTAPSVIGLGATGNRYDINAIIDALAQDRLLTILAEPNLTAQSGETASFLAGGEFPVPVSGSTGTGAVSISIEFKTFGVSLAFVPTVLGPDRLNLRIRPEVSELSETGAVNLPLAGGVVRIPGLTVRRAETTVELGSGQSFAIAGLLTRRTSQSDHGVIGLAEIPVLGALFRSDRFLRGETELVIIVTPYLVRPVSDPRQLALPTDGFRAAVDLDRVLFQRQIARGAVMPPLRGRPDAGFILE</sequence>
<protein>
    <submittedName>
        <fullName evidence="4">Type II and III secretion system protein family protein</fullName>
    </submittedName>
</protein>
<feature type="region of interest" description="Disordered" evidence="2">
    <location>
        <begin position="1"/>
        <end position="39"/>
    </location>
</feature>
<dbReference type="PROSITE" id="PS50914">
    <property type="entry name" value="BON"/>
    <property type="match status" value="1"/>
</dbReference>
<name>A0ABS7F0D3_9PROT</name>
<dbReference type="PANTHER" id="PTHR30332">
    <property type="entry name" value="PROBABLE GENERAL SECRETION PATHWAY PROTEIN D"/>
    <property type="match status" value="1"/>
</dbReference>
<dbReference type="EMBL" id="JAHZUY010000010">
    <property type="protein sequence ID" value="MBW8269082.1"/>
    <property type="molecule type" value="Genomic_DNA"/>
</dbReference>
<keyword evidence="5" id="KW-1185">Reference proteome</keyword>
<comment type="caution">
    <text evidence="4">The sequence shown here is derived from an EMBL/GenBank/DDBJ whole genome shotgun (WGS) entry which is preliminary data.</text>
</comment>
<dbReference type="InterPro" id="IPR007055">
    <property type="entry name" value="BON_dom"/>
</dbReference>
<reference evidence="4 5" key="1">
    <citation type="submission" date="2021-08" db="EMBL/GenBank/DDBJ databases">
        <title>Caldovatus sediminis gen. nov., sp. nov., a moderately thermophilic bacterium isolated from a hot spring.</title>
        <authorList>
            <person name="Hu C.-J."/>
            <person name="Li W.-J."/>
            <person name="Xian W.-D."/>
        </authorList>
    </citation>
    <scope>NUCLEOTIDE SEQUENCE [LARGE SCALE GENOMIC DNA]</scope>
    <source>
        <strain evidence="4 5">SYSU G05006</strain>
    </source>
</reference>
<comment type="similarity">
    <text evidence="1">Belongs to the bacterial secretin family.</text>
</comment>
<dbReference type="Pfam" id="PF13629">
    <property type="entry name" value="T2SS-T3SS_pil_N"/>
    <property type="match status" value="1"/>
</dbReference>
<evidence type="ECO:0000259" key="3">
    <source>
        <dbReference type="PROSITE" id="PS50914"/>
    </source>
</evidence>
<evidence type="ECO:0000313" key="5">
    <source>
        <dbReference type="Proteomes" id="UP001519924"/>
    </source>
</evidence>
<dbReference type="Pfam" id="PF04972">
    <property type="entry name" value="BON"/>
    <property type="match status" value="1"/>
</dbReference>
<dbReference type="PRINTS" id="PR00811">
    <property type="entry name" value="BCTERIALGSPD"/>
</dbReference>
<dbReference type="RefSeq" id="WP_220116783.1">
    <property type="nucleotide sequence ID" value="NZ_JAHZUY010000010.1"/>
</dbReference>
<dbReference type="InterPro" id="IPR032789">
    <property type="entry name" value="T2SS-T3SS_pil_N"/>
</dbReference>
<dbReference type="InterPro" id="IPR050810">
    <property type="entry name" value="Bact_Secretion_Sys_Channel"/>
</dbReference>
<gene>
    <name evidence="4" type="ORF">K1J50_06230</name>
</gene>
<accession>A0ABS7F0D3</accession>
<dbReference type="Proteomes" id="UP001519924">
    <property type="component" value="Unassembled WGS sequence"/>
</dbReference>
<evidence type="ECO:0000313" key="4">
    <source>
        <dbReference type="EMBL" id="MBW8269082.1"/>
    </source>
</evidence>
<dbReference type="InterPro" id="IPR001775">
    <property type="entry name" value="GspD/PilQ"/>
</dbReference>
<proteinExistence type="inferred from homology"/>
<organism evidence="4 5">
    <name type="scientific">Caldovatus aquaticus</name>
    <dbReference type="NCBI Taxonomy" id="2865671"/>
    <lineage>
        <taxon>Bacteria</taxon>
        <taxon>Pseudomonadati</taxon>
        <taxon>Pseudomonadota</taxon>
        <taxon>Alphaproteobacteria</taxon>
        <taxon>Acetobacterales</taxon>
        <taxon>Roseomonadaceae</taxon>
        <taxon>Caldovatus</taxon>
    </lineage>
</organism>
<feature type="compositionally biased region" description="Low complexity" evidence="2">
    <location>
        <begin position="17"/>
        <end position="29"/>
    </location>
</feature>
<dbReference type="PANTHER" id="PTHR30332:SF17">
    <property type="entry name" value="TYPE IV PILIATION SYSTEM PROTEIN DR_0774-RELATED"/>
    <property type="match status" value="1"/>
</dbReference>
<feature type="domain" description="BON" evidence="3">
    <location>
        <begin position="139"/>
        <end position="210"/>
    </location>
</feature>